<reference evidence="5 6" key="1">
    <citation type="submission" date="2016-12" db="EMBL/GenBank/DDBJ databases">
        <title>Bacillus phylogenomics.</title>
        <authorList>
            <person name="Dunlap C."/>
        </authorList>
    </citation>
    <scope>NUCLEOTIDE SEQUENCE [LARGE SCALE GENOMIC DNA]</scope>
    <source>
        <strain evidence="5 6">NRRL B-41327</strain>
    </source>
</reference>
<dbReference type="SUPFAM" id="SSF52540">
    <property type="entry name" value="P-loop containing nucleoside triphosphate hydrolases"/>
    <property type="match status" value="1"/>
</dbReference>
<evidence type="ECO:0000256" key="3">
    <source>
        <dbReference type="ARBA" id="ARBA00022840"/>
    </source>
</evidence>
<keyword evidence="2" id="KW-0547">Nucleotide-binding</keyword>
<evidence type="ECO:0000313" key="6">
    <source>
        <dbReference type="Proteomes" id="UP000187046"/>
    </source>
</evidence>
<protein>
    <submittedName>
        <fullName evidence="5">ABC transporter ATP-binding protein</fullName>
    </submittedName>
</protein>
<organism evidence="5 6">
    <name type="scientific">Bacillus haynesii</name>
    <dbReference type="NCBI Taxonomy" id="1925021"/>
    <lineage>
        <taxon>Bacteria</taxon>
        <taxon>Bacillati</taxon>
        <taxon>Bacillota</taxon>
        <taxon>Bacilli</taxon>
        <taxon>Bacillales</taxon>
        <taxon>Bacillaceae</taxon>
        <taxon>Bacillus</taxon>
    </lineage>
</organism>
<dbReference type="EMBL" id="MRBL01000009">
    <property type="protein sequence ID" value="OMI27931.1"/>
    <property type="molecule type" value="Genomic_DNA"/>
</dbReference>
<keyword evidence="3 5" id="KW-0067">ATP-binding</keyword>
<proteinExistence type="predicted"/>
<evidence type="ECO:0000256" key="2">
    <source>
        <dbReference type="ARBA" id="ARBA00022741"/>
    </source>
</evidence>
<sequence length="236" mass="26418">MMKLKVHIEKSGYEEGESAIENISFAVGEGELVGLIGPNGAGKSTTIKTILGLTRHMAGQIEWPETSNYAYIPEQPSFYDELTLWEHITALGTFLEEDESSFLPRANRLIERFSLEHALHDYPGTFSKGMQQKLMLIHAFLMQPDLYIIDEPFIGLDPIASRLFLDMLKEEQKRGAGILLCTHVLDTAEKICDRFLLISNGRLMLEGTLEELQEKTGLSDGSLLDCFYYAVKGAPA</sequence>
<dbReference type="PANTHER" id="PTHR42939:SF2">
    <property type="entry name" value="ABC-TYPE TRANSPORTER ATP-BINDING PROTEIN ECSA"/>
    <property type="match status" value="1"/>
</dbReference>
<keyword evidence="1" id="KW-0813">Transport</keyword>
<comment type="caution">
    <text evidence="5">The sequence shown here is derived from an EMBL/GenBank/DDBJ whole genome shotgun (WGS) entry which is preliminary data.</text>
</comment>
<evidence type="ECO:0000313" key="5">
    <source>
        <dbReference type="EMBL" id="OMI27931.1"/>
    </source>
</evidence>
<keyword evidence="6" id="KW-1185">Reference proteome</keyword>
<dbReference type="Proteomes" id="UP000187046">
    <property type="component" value="Unassembled WGS sequence"/>
</dbReference>
<feature type="domain" description="ABC transporter" evidence="4">
    <location>
        <begin position="2"/>
        <end position="225"/>
    </location>
</feature>
<dbReference type="InterPro" id="IPR003439">
    <property type="entry name" value="ABC_transporter-like_ATP-bd"/>
</dbReference>
<dbReference type="PANTHER" id="PTHR42939">
    <property type="entry name" value="ABC TRANSPORTER ATP-BINDING PROTEIN ALBC-RELATED"/>
    <property type="match status" value="1"/>
</dbReference>
<dbReference type="InterPro" id="IPR027417">
    <property type="entry name" value="P-loop_NTPase"/>
</dbReference>
<dbReference type="InterPro" id="IPR003593">
    <property type="entry name" value="AAA+_ATPase"/>
</dbReference>
<dbReference type="PROSITE" id="PS50893">
    <property type="entry name" value="ABC_TRANSPORTER_2"/>
    <property type="match status" value="1"/>
</dbReference>
<evidence type="ECO:0000259" key="4">
    <source>
        <dbReference type="PROSITE" id="PS50893"/>
    </source>
</evidence>
<dbReference type="Gene3D" id="3.40.50.300">
    <property type="entry name" value="P-loop containing nucleotide triphosphate hydrolases"/>
    <property type="match status" value="1"/>
</dbReference>
<accession>A0ABX3I494</accession>
<dbReference type="CDD" id="cd03230">
    <property type="entry name" value="ABC_DR_subfamily_A"/>
    <property type="match status" value="1"/>
</dbReference>
<gene>
    <name evidence="5" type="ORF">BTA31_09630</name>
</gene>
<dbReference type="SMART" id="SM00382">
    <property type="entry name" value="AAA"/>
    <property type="match status" value="1"/>
</dbReference>
<dbReference type="GO" id="GO:0005524">
    <property type="term" value="F:ATP binding"/>
    <property type="evidence" value="ECO:0007669"/>
    <property type="project" value="UniProtKB-KW"/>
</dbReference>
<dbReference type="InterPro" id="IPR051782">
    <property type="entry name" value="ABC_Transporter_VariousFunc"/>
</dbReference>
<dbReference type="Pfam" id="PF00005">
    <property type="entry name" value="ABC_tran"/>
    <property type="match status" value="1"/>
</dbReference>
<evidence type="ECO:0000256" key="1">
    <source>
        <dbReference type="ARBA" id="ARBA00022448"/>
    </source>
</evidence>
<name>A0ABX3I494_9BACI</name>